<dbReference type="PANTHER" id="PTHR21859">
    <property type="entry name" value="ACROSOME-SPECIFIC PROTEIN"/>
    <property type="match status" value="1"/>
</dbReference>
<evidence type="ECO:0000259" key="2">
    <source>
        <dbReference type="Pfam" id="PF14650"/>
    </source>
</evidence>
<accession>A0ABM4SR50</accession>
<feature type="domain" description="SPATA31" evidence="2">
    <location>
        <begin position="56"/>
        <end position="140"/>
    </location>
</feature>
<proteinExistence type="inferred from homology"/>
<sequence length="140" mass="15925">RSAISGIVCSSSPVSALAWWQEAAKAWSFSTLRHLESKQEHLPSHPPEASFWGDPKKQLEKGRTLSSLVKKSQQVFSQVTSNLPQENRSSWAHSTVLILPEDLASPEVWEELEHQFSKRFMQQQFGLPCRIRASQKLMQP</sequence>
<evidence type="ECO:0000313" key="3">
    <source>
        <dbReference type="Proteomes" id="UP001652663"/>
    </source>
</evidence>
<organism evidence="3 4">
    <name type="scientific">Bos indicus</name>
    <name type="common">Zebu</name>
    <dbReference type="NCBI Taxonomy" id="9915"/>
    <lineage>
        <taxon>Eukaryota</taxon>
        <taxon>Metazoa</taxon>
        <taxon>Chordata</taxon>
        <taxon>Craniata</taxon>
        <taxon>Vertebrata</taxon>
        <taxon>Euteleostomi</taxon>
        <taxon>Mammalia</taxon>
        <taxon>Eutheria</taxon>
        <taxon>Laurasiatheria</taxon>
        <taxon>Artiodactyla</taxon>
        <taxon>Ruminantia</taxon>
        <taxon>Pecora</taxon>
        <taxon>Bovidae</taxon>
        <taxon>Bovinae</taxon>
        <taxon>Bos</taxon>
    </lineage>
</organism>
<comment type="similarity">
    <text evidence="1">Belongs to the SPATA31 family.</text>
</comment>
<dbReference type="Proteomes" id="UP001652663">
    <property type="component" value="Chromosome 8"/>
</dbReference>
<dbReference type="RefSeq" id="XP_070650272.1">
    <property type="nucleotide sequence ID" value="XM_070794171.1"/>
</dbReference>
<feature type="non-terminal residue" evidence="4">
    <location>
        <position position="1"/>
    </location>
</feature>
<name>A0ABM4SR50_BOSIN</name>
<gene>
    <name evidence="4" type="primary">LOC139184410</name>
</gene>
<dbReference type="Pfam" id="PF14650">
    <property type="entry name" value="FAM75"/>
    <property type="match status" value="1"/>
</dbReference>
<dbReference type="PANTHER" id="PTHR21859:SF56">
    <property type="entry name" value="SPATA31 DOMAIN-CONTAINING PROTEIN"/>
    <property type="match status" value="1"/>
</dbReference>
<keyword evidence="3" id="KW-1185">Reference proteome</keyword>
<evidence type="ECO:0000256" key="1">
    <source>
        <dbReference type="ARBA" id="ARBA00035009"/>
    </source>
</evidence>
<reference evidence="4" key="1">
    <citation type="submission" date="2025-08" db="UniProtKB">
        <authorList>
            <consortium name="RefSeq"/>
        </authorList>
    </citation>
    <scope>IDENTIFICATION</scope>
    <source>
        <tissue evidence="4">Blood</tissue>
    </source>
</reference>
<protein>
    <submittedName>
        <fullName evidence="4">Spermatogenesis-associated protein 31D3-like</fullName>
    </submittedName>
</protein>
<dbReference type="GeneID" id="139184410"/>
<evidence type="ECO:0000313" key="4">
    <source>
        <dbReference type="RefSeq" id="XP_070650272.1"/>
    </source>
</evidence>
<dbReference type="InterPro" id="IPR039509">
    <property type="entry name" value="SPATA31"/>
</dbReference>